<gene>
    <name evidence="2" type="ORF">IEO21_04172</name>
</gene>
<dbReference type="InterPro" id="IPR011611">
    <property type="entry name" value="PfkB_dom"/>
</dbReference>
<dbReference type="PANTHER" id="PTHR47098">
    <property type="entry name" value="PROTEIN MAK32"/>
    <property type="match status" value="1"/>
</dbReference>
<sequence length="350" mass="38907">MSSSGTSEESERIFVSLGMFIIDDFQFHDENDKPTGRTLPPQIGGGGTYATVGARIWLPAEKVGMIIDRGHDFPEDIQKKLDTYGMDTWLYRDDQQRVTTRALNSYRGDYRGFQYTTPRIRITLRDLSRTKLYRPKMLHFICSPTRAAAIVSDIEKELDWKPITIYEPIPDRCVPEELPALIEVLSSISILSPNAEEAMSLLSMTGAPTKSLVETACARLLDYGVGQDGTGTVIIRSGAMGAYVASRSKPGRWVPAFWTSEDASKHVVDVTGAGNSFLGGLAAGLYETAGDAYQATLYGTVSASFVIEQEGLPRLMQTPDHTGHDLEEWNGDLPRRRLRDLQDRLQKITY</sequence>
<dbReference type="PANTHER" id="PTHR47098:SF2">
    <property type="entry name" value="PROTEIN MAK32"/>
    <property type="match status" value="1"/>
</dbReference>
<comment type="caution">
    <text evidence="2">The sequence shown here is derived from an EMBL/GenBank/DDBJ whole genome shotgun (WGS) entry which is preliminary data.</text>
</comment>
<dbReference type="Gene3D" id="3.40.1190.20">
    <property type="match status" value="1"/>
</dbReference>
<evidence type="ECO:0000259" key="1">
    <source>
        <dbReference type="Pfam" id="PF00294"/>
    </source>
</evidence>
<dbReference type="InterPro" id="IPR029056">
    <property type="entry name" value="Ribokinase-like"/>
</dbReference>
<accession>A0A8H7P4A9</accession>
<reference evidence="2" key="2">
    <citation type="journal article" name="Front. Microbiol.">
        <title>Degradative Capacity of Two Strains of Rhodonia placenta: From Phenotype to Genotype.</title>
        <authorList>
            <person name="Kolle M."/>
            <person name="Horta M.A.C."/>
            <person name="Nowrousian M."/>
            <person name="Ohm R.A."/>
            <person name="Benz J.P."/>
            <person name="Pilgard A."/>
        </authorList>
    </citation>
    <scope>NUCLEOTIDE SEQUENCE</scope>
    <source>
        <strain evidence="2">FPRL280</strain>
    </source>
</reference>
<organism evidence="2 3">
    <name type="scientific">Rhodonia placenta</name>
    <dbReference type="NCBI Taxonomy" id="104341"/>
    <lineage>
        <taxon>Eukaryota</taxon>
        <taxon>Fungi</taxon>
        <taxon>Dikarya</taxon>
        <taxon>Basidiomycota</taxon>
        <taxon>Agaricomycotina</taxon>
        <taxon>Agaricomycetes</taxon>
        <taxon>Polyporales</taxon>
        <taxon>Adustoporiaceae</taxon>
        <taxon>Rhodonia</taxon>
    </lineage>
</organism>
<dbReference type="Proteomes" id="UP000639403">
    <property type="component" value="Unassembled WGS sequence"/>
</dbReference>
<dbReference type="EMBL" id="JADOXO010000059">
    <property type="protein sequence ID" value="KAF9816307.1"/>
    <property type="molecule type" value="Genomic_DNA"/>
</dbReference>
<proteinExistence type="predicted"/>
<dbReference type="AlphaFoldDB" id="A0A8H7P4A9"/>
<protein>
    <recommendedName>
        <fullName evidence="1">Carbohydrate kinase PfkB domain-containing protein</fullName>
    </recommendedName>
</protein>
<evidence type="ECO:0000313" key="2">
    <source>
        <dbReference type="EMBL" id="KAF9816307.1"/>
    </source>
</evidence>
<feature type="domain" description="Carbohydrate kinase PfkB" evidence="1">
    <location>
        <begin position="29"/>
        <end position="312"/>
    </location>
</feature>
<dbReference type="Pfam" id="PF00294">
    <property type="entry name" value="PfkB"/>
    <property type="match status" value="1"/>
</dbReference>
<reference evidence="2" key="1">
    <citation type="submission" date="2020-11" db="EMBL/GenBank/DDBJ databases">
        <authorList>
            <person name="Koelle M."/>
            <person name="Horta M.A.C."/>
            <person name="Nowrousian M."/>
            <person name="Ohm R.A."/>
            <person name="Benz P."/>
            <person name="Pilgard A."/>
        </authorList>
    </citation>
    <scope>NUCLEOTIDE SEQUENCE</scope>
    <source>
        <strain evidence="2">FPRL280</strain>
    </source>
</reference>
<name>A0A8H7P4A9_9APHY</name>
<dbReference type="SUPFAM" id="SSF53613">
    <property type="entry name" value="Ribokinase-like"/>
    <property type="match status" value="1"/>
</dbReference>
<evidence type="ECO:0000313" key="3">
    <source>
        <dbReference type="Proteomes" id="UP000639403"/>
    </source>
</evidence>